<dbReference type="GO" id="GO:0030288">
    <property type="term" value="C:outer membrane-bounded periplasmic space"/>
    <property type="evidence" value="ECO:0007669"/>
    <property type="project" value="TreeGrafter"/>
</dbReference>
<sequence length="168" mass="19393">MRNIAILALASMVVLGTTEALAKTADTDHIPEVSSSSPYPYCMPYGSKRNLNHHRNSQYNYSYLFGGIALTEQQREQMWKLVKEQHQYEQPLMDMRVEHQRLNALLADEDFDEAEIRLQLEKIAEKNVALGVEIARINNQIYQLLTPEQKALLKKSVEVNEYEARKVN</sequence>
<dbReference type="OrthoDB" id="6505017at2"/>
<dbReference type="EMBL" id="FO704550">
    <property type="protein sequence ID" value="CDG15884.1"/>
    <property type="molecule type" value="Genomic_DNA"/>
</dbReference>
<feature type="signal peptide" evidence="5">
    <location>
        <begin position="1"/>
        <end position="22"/>
    </location>
</feature>
<evidence type="ECO:0000313" key="6">
    <source>
        <dbReference type="EMBL" id="CDG15884.1"/>
    </source>
</evidence>
<organism evidence="6 8">
    <name type="scientific">Xenorhabdus doucetiae</name>
    <dbReference type="NCBI Taxonomy" id="351671"/>
    <lineage>
        <taxon>Bacteria</taxon>
        <taxon>Pseudomonadati</taxon>
        <taxon>Pseudomonadota</taxon>
        <taxon>Gammaproteobacteria</taxon>
        <taxon>Enterobacterales</taxon>
        <taxon>Morganellaceae</taxon>
        <taxon>Xenorhabdus</taxon>
    </lineage>
</organism>
<proteinExistence type="inferred from homology"/>
<keyword evidence="3 5" id="KW-0732">Signal</keyword>
<dbReference type="PANTHER" id="PTHR38102:SF2">
    <property type="entry name" value="PERIPLASMIC PROTEIN CPXP"/>
    <property type="match status" value="1"/>
</dbReference>
<dbReference type="InterPro" id="IPR052211">
    <property type="entry name" value="Cpx_auxiliary_protein"/>
</dbReference>
<keyword evidence="4" id="KW-0574">Periplasm</keyword>
<evidence type="ECO:0000256" key="3">
    <source>
        <dbReference type="ARBA" id="ARBA00022729"/>
    </source>
</evidence>
<evidence type="ECO:0000313" key="7">
    <source>
        <dbReference type="EMBL" id="TYP07800.1"/>
    </source>
</evidence>
<dbReference type="KEGG" id="xdo:XDD1_0173"/>
<dbReference type="STRING" id="351671.XDD1_0173"/>
<dbReference type="GO" id="GO:0051082">
    <property type="term" value="F:unfolded protein binding"/>
    <property type="evidence" value="ECO:0007669"/>
    <property type="project" value="TreeGrafter"/>
</dbReference>
<evidence type="ECO:0000313" key="8">
    <source>
        <dbReference type="Proteomes" id="UP000032721"/>
    </source>
</evidence>
<dbReference type="AlphaFoldDB" id="A0A068QML1"/>
<dbReference type="InterPro" id="IPR012899">
    <property type="entry name" value="LTXXQ"/>
</dbReference>
<evidence type="ECO:0000256" key="2">
    <source>
        <dbReference type="ARBA" id="ARBA00008441"/>
    </source>
</evidence>
<dbReference type="EMBL" id="VNHN01000021">
    <property type="protein sequence ID" value="TYP07800.1"/>
    <property type="molecule type" value="Genomic_DNA"/>
</dbReference>
<dbReference type="Gene3D" id="1.20.120.1490">
    <property type="match status" value="1"/>
</dbReference>
<dbReference type="HOGENOM" id="CLU_124352_2_0_6"/>
<evidence type="ECO:0000256" key="5">
    <source>
        <dbReference type="SAM" id="SignalP"/>
    </source>
</evidence>
<dbReference type="Pfam" id="PF07813">
    <property type="entry name" value="LTXXQ"/>
    <property type="match status" value="1"/>
</dbReference>
<comment type="similarity">
    <text evidence="2">Belongs to the CpxP/Spy family.</text>
</comment>
<evidence type="ECO:0000313" key="9">
    <source>
        <dbReference type="Proteomes" id="UP000324170"/>
    </source>
</evidence>
<accession>A0A068QML1</accession>
<comment type="subcellular location">
    <subcellularLocation>
        <location evidence="1">Periplasm</location>
    </subcellularLocation>
</comment>
<protein>
    <submittedName>
        <fullName evidence="7">Protein CpxP</fullName>
    </submittedName>
    <submittedName>
        <fullName evidence="6">Putative Periplasmic protein negative regulator of cpxR</fullName>
    </submittedName>
</protein>
<dbReference type="PIRSF" id="PIRSF034445">
    <property type="entry name" value="CpxP_Spy"/>
    <property type="match status" value="1"/>
</dbReference>
<dbReference type="Proteomes" id="UP000032721">
    <property type="component" value="Chromosome"/>
</dbReference>
<name>A0A068QML1_9GAMM</name>
<evidence type="ECO:0000256" key="1">
    <source>
        <dbReference type="ARBA" id="ARBA00004418"/>
    </source>
</evidence>
<keyword evidence="9" id="KW-1185">Reference proteome</keyword>
<reference evidence="6 8" key="1">
    <citation type="submission" date="2013-07" db="EMBL/GenBank/DDBJ databases">
        <authorList>
            <person name="Genoscope - CEA"/>
        </authorList>
    </citation>
    <scope>NUCLEOTIDE SEQUENCE [LARGE SCALE GENOMIC DNA]</scope>
    <source>
        <strain evidence="6">FRM16</strain>
        <strain evidence="8">FRM16 / DSM 17909</strain>
    </source>
</reference>
<dbReference type="PANTHER" id="PTHR38102">
    <property type="entry name" value="PERIPLASMIC CHAPERONE SPY"/>
    <property type="match status" value="1"/>
</dbReference>
<evidence type="ECO:0000256" key="4">
    <source>
        <dbReference type="ARBA" id="ARBA00022764"/>
    </source>
</evidence>
<gene>
    <name evidence="6" type="primary">cpxP</name>
    <name evidence="7" type="ORF">LY16_01595</name>
    <name evidence="6" type="ORF">XDD1_0173</name>
</gene>
<dbReference type="RefSeq" id="WP_045967934.1">
    <property type="nucleotide sequence ID" value="NZ_CAWMED010000001.1"/>
</dbReference>
<feature type="chain" id="PRO_5001652024" evidence="5">
    <location>
        <begin position="23"/>
        <end position="168"/>
    </location>
</feature>
<dbReference type="CDD" id="cd09916">
    <property type="entry name" value="CpxP_like"/>
    <property type="match status" value="1"/>
</dbReference>
<reference evidence="7 9" key="2">
    <citation type="submission" date="2019-07" db="EMBL/GenBank/DDBJ databases">
        <title>Genomic Encyclopedia of Type Strains, Phase I: the one thousand microbial genomes (KMG-I) project.</title>
        <authorList>
            <person name="Kyrpides N."/>
        </authorList>
    </citation>
    <scope>NUCLEOTIDE SEQUENCE [LARGE SCALE GENOMIC DNA]</scope>
    <source>
        <strain evidence="7 9">DSM 17909</strain>
    </source>
</reference>
<dbReference type="Proteomes" id="UP000324170">
    <property type="component" value="Unassembled WGS sequence"/>
</dbReference>